<sequence length="214" mass="23989">MRVIDLTHLIEEDMPVYPGTDAPSFEPANTYEENGFKETRLAMFSHTGTHVDPPAHLFADGATLDELPVEQFIGKALVVDCRDLADGELIARERIEQYGDRAVQADFLLFNTGWDARWGTDAFFGDYPCLSEDALDYIIAGDYKGIGFDVIGLDPIPDENLTRHKKLFAAKDMVNVENLKNLDLCGSDLFWFSCFPLKIKDSDGSPVRAVAWFE</sequence>
<dbReference type="Proteomes" id="UP000824261">
    <property type="component" value="Unassembled WGS sequence"/>
</dbReference>
<dbReference type="Pfam" id="PF04199">
    <property type="entry name" value="Cyclase"/>
    <property type="match status" value="1"/>
</dbReference>
<gene>
    <name evidence="1" type="ORF">IAA69_01855</name>
</gene>
<dbReference type="AlphaFoldDB" id="A0A9D0ZZ68"/>
<dbReference type="PANTHER" id="PTHR31118:SF12">
    <property type="entry name" value="CYCLASE-LIKE PROTEIN 2"/>
    <property type="match status" value="1"/>
</dbReference>
<dbReference type="Gene3D" id="3.50.30.50">
    <property type="entry name" value="Putative cyclase"/>
    <property type="match status" value="1"/>
</dbReference>
<organism evidence="1 2">
    <name type="scientific">Candidatus Aveggerthella stercoripullorum</name>
    <dbReference type="NCBI Taxonomy" id="2840688"/>
    <lineage>
        <taxon>Bacteria</taxon>
        <taxon>Bacillati</taxon>
        <taxon>Actinomycetota</taxon>
        <taxon>Coriobacteriia</taxon>
        <taxon>Eggerthellales</taxon>
        <taxon>Eggerthellaceae</taxon>
        <taxon>Eggerthellaceae incertae sedis</taxon>
        <taxon>Candidatus Aveggerthella</taxon>
    </lineage>
</organism>
<comment type="caution">
    <text evidence="1">The sequence shown here is derived from an EMBL/GenBank/DDBJ whole genome shotgun (WGS) entry which is preliminary data.</text>
</comment>
<evidence type="ECO:0000313" key="1">
    <source>
        <dbReference type="EMBL" id="HIR01002.1"/>
    </source>
</evidence>
<dbReference type="InterPro" id="IPR037175">
    <property type="entry name" value="KFase_sf"/>
</dbReference>
<protein>
    <submittedName>
        <fullName evidence="1">Cyclase family protein</fullName>
    </submittedName>
</protein>
<dbReference type="GO" id="GO:0004061">
    <property type="term" value="F:arylformamidase activity"/>
    <property type="evidence" value="ECO:0007669"/>
    <property type="project" value="InterPro"/>
</dbReference>
<dbReference type="SUPFAM" id="SSF102198">
    <property type="entry name" value="Putative cyclase"/>
    <property type="match status" value="1"/>
</dbReference>
<proteinExistence type="predicted"/>
<reference evidence="1" key="2">
    <citation type="journal article" date="2021" name="PeerJ">
        <title>Extensive microbial diversity within the chicken gut microbiome revealed by metagenomics and culture.</title>
        <authorList>
            <person name="Gilroy R."/>
            <person name="Ravi A."/>
            <person name="Getino M."/>
            <person name="Pursley I."/>
            <person name="Horton D.L."/>
            <person name="Alikhan N.F."/>
            <person name="Baker D."/>
            <person name="Gharbi K."/>
            <person name="Hall N."/>
            <person name="Watson M."/>
            <person name="Adriaenssens E.M."/>
            <person name="Foster-Nyarko E."/>
            <person name="Jarju S."/>
            <person name="Secka A."/>
            <person name="Antonio M."/>
            <person name="Oren A."/>
            <person name="Chaudhuri R.R."/>
            <person name="La Ragione R."/>
            <person name="Hildebrand F."/>
            <person name="Pallen M.J."/>
        </authorList>
    </citation>
    <scope>NUCLEOTIDE SEQUENCE</scope>
    <source>
        <strain evidence="1">ChiGjej1B1-2707</strain>
    </source>
</reference>
<dbReference type="EMBL" id="DVGB01000022">
    <property type="protein sequence ID" value="HIR01002.1"/>
    <property type="molecule type" value="Genomic_DNA"/>
</dbReference>
<reference evidence="1" key="1">
    <citation type="submission" date="2020-10" db="EMBL/GenBank/DDBJ databases">
        <authorList>
            <person name="Gilroy R."/>
        </authorList>
    </citation>
    <scope>NUCLEOTIDE SEQUENCE</scope>
    <source>
        <strain evidence="1">ChiGjej1B1-2707</strain>
    </source>
</reference>
<accession>A0A9D0ZZ68</accession>
<dbReference type="GO" id="GO:0019441">
    <property type="term" value="P:L-tryptophan catabolic process to kynurenine"/>
    <property type="evidence" value="ECO:0007669"/>
    <property type="project" value="InterPro"/>
</dbReference>
<evidence type="ECO:0000313" key="2">
    <source>
        <dbReference type="Proteomes" id="UP000824261"/>
    </source>
</evidence>
<name>A0A9D0ZZ68_9ACTN</name>
<dbReference type="InterPro" id="IPR007325">
    <property type="entry name" value="KFase/CYL"/>
</dbReference>
<dbReference type="PANTHER" id="PTHR31118">
    <property type="entry name" value="CYCLASE-LIKE PROTEIN 2"/>
    <property type="match status" value="1"/>
</dbReference>